<reference evidence="4 5" key="1">
    <citation type="submission" date="2019-01" db="EMBL/GenBank/DDBJ databases">
        <title>The draft genome of Rhizobium sp. 24NR.</title>
        <authorList>
            <person name="Liu L."/>
            <person name="Liang L."/>
            <person name="Shi S."/>
            <person name="Xu L."/>
            <person name="Wang X."/>
            <person name="Li L."/>
            <person name="Zhang X."/>
        </authorList>
    </citation>
    <scope>NUCLEOTIDE SEQUENCE [LARGE SCALE GENOMIC DNA]</scope>
    <source>
        <strain evidence="4 5">24NR</strain>
    </source>
</reference>
<organism evidence="4 5">
    <name type="scientific">Neorhizobium lilium</name>
    <dbReference type="NCBI Taxonomy" id="2503024"/>
    <lineage>
        <taxon>Bacteria</taxon>
        <taxon>Pseudomonadati</taxon>
        <taxon>Pseudomonadota</taxon>
        <taxon>Alphaproteobacteria</taxon>
        <taxon>Hyphomicrobiales</taxon>
        <taxon>Rhizobiaceae</taxon>
        <taxon>Rhizobium/Agrobacterium group</taxon>
        <taxon>Neorhizobium</taxon>
    </lineage>
</organism>
<gene>
    <name evidence="4" type="ORF">EPK99_19735</name>
</gene>
<dbReference type="InterPro" id="IPR011006">
    <property type="entry name" value="CheY-like_superfamily"/>
</dbReference>
<sequence length="128" mass="13688">MIPTVLLVEDDQLLMLDAEEALAAEGFEVVSVGNGAQALAKLDEDAERFDAVVTDIRLGDGPSGWDIGHRARELVLTMPVIYMTADSAKAWASQGVPNSVLIQKPFVPAQLITAVTTLLNQNAIDKLS</sequence>
<feature type="domain" description="Response regulatory" evidence="3">
    <location>
        <begin position="4"/>
        <end position="119"/>
    </location>
</feature>
<dbReference type="RefSeq" id="WP_128444788.1">
    <property type="nucleotide sequence ID" value="NZ_SBIP01000004.1"/>
</dbReference>
<proteinExistence type="predicted"/>
<dbReference type="EMBL" id="SBIP01000004">
    <property type="protein sequence ID" value="RWX75910.1"/>
    <property type="molecule type" value="Genomic_DNA"/>
</dbReference>
<dbReference type="SMART" id="SM00448">
    <property type="entry name" value="REC"/>
    <property type="match status" value="1"/>
</dbReference>
<comment type="caution">
    <text evidence="4">The sequence shown here is derived from an EMBL/GenBank/DDBJ whole genome shotgun (WGS) entry which is preliminary data.</text>
</comment>
<dbReference type="InterPro" id="IPR050595">
    <property type="entry name" value="Bact_response_regulator"/>
</dbReference>
<dbReference type="InterPro" id="IPR001789">
    <property type="entry name" value="Sig_transdc_resp-reg_receiver"/>
</dbReference>
<keyword evidence="5" id="KW-1185">Reference proteome</keyword>
<evidence type="ECO:0000256" key="2">
    <source>
        <dbReference type="PROSITE-ProRule" id="PRU00169"/>
    </source>
</evidence>
<dbReference type="PANTHER" id="PTHR44591:SF21">
    <property type="entry name" value="TWO-COMPONENT RESPONSE REGULATOR"/>
    <property type="match status" value="1"/>
</dbReference>
<accession>A0A3S3REX7</accession>
<dbReference type="PROSITE" id="PS50110">
    <property type="entry name" value="RESPONSE_REGULATORY"/>
    <property type="match status" value="1"/>
</dbReference>
<dbReference type="SUPFAM" id="SSF52172">
    <property type="entry name" value="CheY-like"/>
    <property type="match status" value="1"/>
</dbReference>
<dbReference type="Gene3D" id="3.40.50.2300">
    <property type="match status" value="1"/>
</dbReference>
<evidence type="ECO:0000259" key="3">
    <source>
        <dbReference type="PROSITE" id="PS50110"/>
    </source>
</evidence>
<keyword evidence="1 2" id="KW-0597">Phosphoprotein</keyword>
<dbReference type="GO" id="GO:0000160">
    <property type="term" value="P:phosphorelay signal transduction system"/>
    <property type="evidence" value="ECO:0007669"/>
    <property type="project" value="InterPro"/>
</dbReference>
<evidence type="ECO:0000313" key="4">
    <source>
        <dbReference type="EMBL" id="RWX75910.1"/>
    </source>
</evidence>
<evidence type="ECO:0000256" key="1">
    <source>
        <dbReference type="ARBA" id="ARBA00022553"/>
    </source>
</evidence>
<dbReference type="AlphaFoldDB" id="A0A3S3REX7"/>
<evidence type="ECO:0000313" key="5">
    <source>
        <dbReference type="Proteomes" id="UP000287687"/>
    </source>
</evidence>
<dbReference type="OrthoDB" id="7210814at2"/>
<dbReference type="Proteomes" id="UP000287687">
    <property type="component" value="Unassembled WGS sequence"/>
</dbReference>
<feature type="modified residue" description="4-aspartylphosphate" evidence="2">
    <location>
        <position position="55"/>
    </location>
</feature>
<dbReference type="Pfam" id="PF00072">
    <property type="entry name" value="Response_reg"/>
    <property type="match status" value="1"/>
</dbReference>
<protein>
    <submittedName>
        <fullName evidence="4">Response regulator</fullName>
    </submittedName>
</protein>
<dbReference type="PANTHER" id="PTHR44591">
    <property type="entry name" value="STRESS RESPONSE REGULATOR PROTEIN 1"/>
    <property type="match status" value="1"/>
</dbReference>
<name>A0A3S3REX7_9HYPH</name>